<dbReference type="Proteomes" id="UP001257277">
    <property type="component" value="Unassembled WGS sequence"/>
</dbReference>
<keyword evidence="1" id="KW-0472">Membrane</keyword>
<proteinExistence type="predicted"/>
<protein>
    <submittedName>
        <fullName evidence="2">Uncharacterized protein</fullName>
    </submittedName>
</protein>
<dbReference type="RefSeq" id="WP_349240668.1">
    <property type="nucleotide sequence ID" value="NZ_JAVTTO010000001.1"/>
</dbReference>
<comment type="caution">
    <text evidence="2">The sequence shown here is derived from an EMBL/GenBank/DDBJ whole genome shotgun (WGS) entry which is preliminary data.</text>
</comment>
<organism evidence="2 3">
    <name type="scientific">Asprobacillus argus</name>
    <dbReference type="NCBI Taxonomy" id="3076534"/>
    <lineage>
        <taxon>Bacteria</taxon>
        <taxon>Pseudomonadati</taxon>
        <taxon>Bacteroidota</taxon>
        <taxon>Flavobacteriia</taxon>
        <taxon>Flavobacteriales</taxon>
        <taxon>Flavobacteriaceae</taxon>
        <taxon>Asprobacillus</taxon>
    </lineage>
</organism>
<accession>A0ABU3LCU5</accession>
<evidence type="ECO:0000256" key="1">
    <source>
        <dbReference type="SAM" id="Phobius"/>
    </source>
</evidence>
<feature type="transmembrane region" description="Helical" evidence="1">
    <location>
        <begin position="12"/>
        <end position="28"/>
    </location>
</feature>
<name>A0ABU3LCU5_9FLAO</name>
<evidence type="ECO:0000313" key="2">
    <source>
        <dbReference type="EMBL" id="MDT7831423.1"/>
    </source>
</evidence>
<sequence length="263" mass="30974">MKTFLLKNRKRVLIGFIFAYILLFVVVNKQNELFRYAYGEKMWVHRVNSTEKLAEVSTLFKGFELDVIFVDNTGVFDVNHPPAKSISLTLSTYLSSVDDASVHYFWLDFKNLTPANKQMSYLRLDSIRSALSLQKELFIIESRTPENLDVFHLNGYRTSYYLPSGLYQLNAEDLNKETARIKRQVAANKTTYISANLDHYGIMKRSFPEQNVLTWPYKYKQEWHYNPITLFKNLKKVYYKYKVLSNDKINVVLFTYDSEKGNR</sequence>
<keyword evidence="1" id="KW-0812">Transmembrane</keyword>
<evidence type="ECO:0000313" key="3">
    <source>
        <dbReference type="Proteomes" id="UP001257277"/>
    </source>
</evidence>
<keyword evidence="1" id="KW-1133">Transmembrane helix</keyword>
<dbReference type="EMBL" id="JAVTTO010000001">
    <property type="protein sequence ID" value="MDT7831423.1"/>
    <property type="molecule type" value="Genomic_DNA"/>
</dbReference>
<reference evidence="2 3" key="1">
    <citation type="submission" date="2023-09" db="EMBL/GenBank/DDBJ databases">
        <title>Novel taxa isolated from Blanes Bay.</title>
        <authorList>
            <person name="Rey-Velasco X."/>
            <person name="Lucena T."/>
        </authorList>
    </citation>
    <scope>NUCLEOTIDE SEQUENCE [LARGE SCALE GENOMIC DNA]</scope>
    <source>
        <strain evidence="2 3">S356</strain>
    </source>
</reference>
<gene>
    <name evidence="2" type="ORF">RQM59_03470</name>
</gene>
<keyword evidence="3" id="KW-1185">Reference proteome</keyword>